<dbReference type="Gene3D" id="3.40.1280.10">
    <property type="match status" value="1"/>
</dbReference>
<reference evidence="15 16" key="1">
    <citation type="submission" date="2020-07" db="EMBL/GenBank/DDBJ databases">
        <title>Taxonomic revisions and descriptions of new bacterial species based on genomic comparisons in the high-G+C-content subgroup of the family Alcaligenaceae.</title>
        <authorList>
            <person name="Szabo A."/>
            <person name="Felfoldi T."/>
        </authorList>
    </citation>
    <scope>NUCLEOTIDE SEQUENCE [LARGE SCALE GENOMIC DNA]</scope>
    <source>
        <strain evidence="15 16">DSM 25667</strain>
    </source>
</reference>
<name>A0A853GT07_9BURK</name>
<evidence type="ECO:0000256" key="6">
    <source>
        <dbReference type="ARBA" id="ARBA00022552"/>
    </source>
</evidence>
<evidence type="ECO:0000256" key="9">
    <source>
        <dbReference type="ARBA" id="ARBA00022691"/>
    </source>
</evidence>
<protein>
    <recommendedName>
        <fullName evidence="4 12">Ribosomal RNA small subunit methyltransferase E</fullName>
        <ecNumber evidence="3 12">2.1.1.193</ecNumber>
    </recommendedName>
</protein>
<dbReference type="NCBIfam" id="TIGR00046">
    <property type="entry name" value="RsmE family RNA methyltransferase"/>
    <property type="match status" value="1"/>
</dbReference>
<dbReference type="SUPFAM" id="SSF88697">
    <property type="entry name" value="PUA domain-like"/>
    <property type="match status" value="1"/>
</dbReference>
<evidence type="ECO:0000259" key="13">
    <source>
        <dbReference type="Pfam" id="PF04452"/>
    </source>
</evidence>
<accession>A0A853GT07</accession>
<evidence type="ECO:0000256" key="11">
    <source>
        <dbReference type="ARBA" id="ARBA00047944"/>
    </source>
</evidence>
<evidence type="ECO:0000256" key="7">
    <source>
        <dbReference type="ARBA" id="ARBA00022603"/>
    </source>
</evidence>
<dbReference type="InterPro" id="IPR046887">
    <property type="entry name" value="RsmE_PUA-like"/>
</dbReference>
<dbReference type="Pfam" id="PF04452">
    <property type="entry name" value="Methyltrans_RNA"/>
    <property type="match status" value="1"/>
</dbReference>
<evidence type="ECO:0000259" key="14">
    <source>
        <dbReference type="Pfam" id="PF20260"/>
    </source>
</evidence>
<evidence type="ECO:0000256" key="12">
    <source>
        <dbReference type="PIRNR" id="PIRNR015601"/>
    </source>
</evidence>
<dbReference type="CDD" id="cd18084">
    <property type="entry name" value="RsmE-like"/>
    <property type="match status" value="1"/>
</dbReference>
<evidence type="ECO:0000256" key="4">
    <source>
        <dbReference type="ARBA" id="ARBA00013673"/>
    </source>
</evidence>
<dbReference type="InterPro" id="IPR029028">
    <property type="entry name" value="Alpha/beta_knot_MTases"/>
</dbReference>
<keyword evidence="7 12" id="KW-0489">Methyltransferase</keyword>
<dbReference type="GO" id="GO:0070475">
    <property type="term" value="P:rRNA base methylation"/>
    <property type="evidence" value="ECO:0007669"/>
    <property type="project" value="TreeGrafter"/>
</dbReference>
<evidence type="ECO:0000256" key="3">
    <source>
        <dbReference type="ARBA" id="ARBA00012328"/>
    </source>
</evidence>
<dbReference type="PIRSF" id="PIRSF015601">
    <property type="entry name" value="MTase_slr0722"/>
    <property type="match status" value="1"/>
</dbReference>
<dbReference type="GO" id="GO:0005737">
    <property type="term" value="C:cytoplasm"/>
    <property type="evidence" value="ECO:0007669"/>
    <property type="project" value="UniProtKB-SubCell"/>
</dbReference>
<dbReference type="OrthoDB" id="9815641at2"/>
<evidence type="ECO:0000256" key="2">
    <source>
        <dbReference type="ARBA" id="ARBA00005528"/>
    </source>
</evidence>
<comment type="similarity">
    <text evidence="2 12">Belongs to the RNA methyltransferase RsmE family.</text>
</comment>
<proteinExistence type="inferred from homology"/>
<dbReference type="EMBL" id="JACCEV010000002">
    <property type="protein sequence ID" value="NYT85297.1"/>
    <property type="molecule type" value="Genomic_DNA"/>
</dbReference>
<dbReference type="Gene3D" id="2.40.240.20">
    <property type="entry name" value="Hypothetical PUA domain-like, domain 1"/>
    <property type="match status" value="1"/>
</dbReference>
<dbReference type="RefSeq" id="WP_130038906.1">
    <property type="nucleotide sequence ID" value="NZ_JACCEV010000002.1"/>
</dbReference>
<keyword evidence="6 12" id="KW-0698">rRNA processing</keyword>
<dbReference type="SUPFAM" id="SSF75217">
    <property type="entry name" value="alpha/beta knot"/>
    <property type="match status" value="1"/>
</dbReference>
<comment type="catalytic activity">
    <reaction evidence="11 12">
        <text>uridine(1498) in 16S rRNA + S-adenosyl-L-methionine = N(3)-methyluridine(1498) in 16S rRNA + S-adenosyl-L-homocysteine + H(+)</text>
        <dbReference type="Rhea" id="RHEA:42920"/>
        <dbReference type="Rhea" id="RHEA-COMP:10283"/>
        <dbReference type="Rhea" id="RHEA-COMP:10284"/>
        <dbReference type="ChEBI" id="CHEBI:15378"/>
        <dbReference type="ChEBI" id="CHEBI:57856"/>
        <dbReference type="ChEBI" id="CHEBI:59789"/>
        <dbReference type="ChEBI" id="CHEBI:65315"/>
        <dbReference type="ChEBI" id="CHEBI:74502"/>
        <dbReference type="EC" id="2.1.1.193"/>
    </reaction>
</comment>
<evidence type="ECO:0000256" key="8">
    <source>
        <dbReference type="ARBA" id="ARBA00022679"/>
    </source>
</evidence>
<feature type="domain" description="Ribosomal RNA small subunit methyltransferase E PUA-like" evidence="14">
    <location>
        <begin position="23"/>
        <end position="64"/>
    </location>
</feature>
<comment type="subcellular location">
    <subcellularLocation>
        <location evidence="1 12">Cytoplasm</location>
    </subcellularLocation>
</comment>
<dbReference type="EC" id="2.1.1.193" evidence="3 12"/>
<evidence type="ECO:0000256" key="10">
    <source>
        <dbReference type="ARBA" id="ARBA00025699"/>
    </source>
</evidence>
<organism evidence="15 16">
    <name type="scientific">Pollutimonas harenae</name>
    <dbReference type="NCBI Taxonomy" id="657015"/>
    <lineage>
        <taxon>Bacteria</taxon>
        <taxon>Pseudomonadati</taxon>
        <taxon>Pseudomonadota</taxon>
        <taxon>Betaproteobacteria</taxon>
        <taxon>Burkholderiales</taxon>
        <taxon>Alcaligenaceae</taxon>
        <taxon>Pollutimonas</taxon>
    </lineage>
</organism>
<dbReference type="AlphaFoldDB" id="A0A853GT07"/>
<dbReference type="InterPro" id="IPR015947">
    <property type="entry name" value="PUA-like_sf"/>
</dbReference>
<keyword evidence="9 12" id="KW-0949">S-adenosyl-L-methionine</keyword>
<dbReference type="PANTHER" id="PTHR30027:SF3">
    <property type="entry name" value="16S RRNA (URACIL(1498)-N(3))-METHYLTRANSFERASE"/>
    <property type="match status" value="1"/>
</dbReference>
<sequence length="244" mass="26218">MAISRFYCATPLSPNTRIELPAALAHHAVRVLRLKAGSDIVLFDGQGGQYTANLEINGKQAHAQLGDHEPIEAELAGRITLVQGIPSGDKMDWVIEKAVELGASRVVPLAAQRSVLQLSGERLRKRLEHWRRISQAASEQCGRNRIMEVASPLSLQQFVVSSEAEPSSILFCHPGSARTLAQAAQDAGTALTLVVGPEGGWSDEELALIEKHHMTPVGFGARVLRTETAGLALIAAVSALRGWN</sequence>
<feature type="domain" description="Ribosomal RNA small subunit methyltransferase E methyltransferase" evidence="13">
    <location>
        <begin position="77"/>
        <end position="237"/>
    </location>
</feature>
<evidence type="ECO:0000313" key="16">
    <source>
        <dbReference type="Proteomes" id="UP000554144"/>
    </source>
</evidence>
<keyword evidence="16" id="KW-1185">Reference proteome</keyword>
<dbReference type="InterPro" id="IPR006700">
    <property type="entry name" value="RsmE"/>
</dbReference>
<dbReference type="NCBIfam" id="NF008692">
    <property type="entry name" value="PRK11713.1-5"/>
    <property type="match status" value="1"/>
</dbReference>
<evidence type="ECO:0000256" key="1">
    <source>
        <dbReference type="ARBA" id="ARBA00004496"/>
    </source>
</evidence>
<dbReference type="GO" id="GO:0070042">
    <property type="term" value="F:rRNA (uridine-N3-)-methyltransferase activity"/>
    <property type="evidence" value="ECO:0007669"/>
    <property type="project" value="TreeGrafter"/>
</dbReference>
<dbReference type="InterPro" id="IPR029026">
    <property type="entry name" value="tRNA_m1G_MTases_N"/>
</dbReference>
<evidence type="ECO:0000313" key="15">
    <source>
        <dbReference type="EMBL" id="NYT85297.1"/>
    </source>
</evidence>
<evidence type="ECO:0000256" key="5">
    <source>
        <dbReference type="ARBA" id="ARBA00022490"/>
    </source>
</evidence>
<dbReference type="InterPro" id="IPR046886">
    <property type="entry name" value="RsmE_MTase_dom"/>
</dbReference>
<dbReference type="PANTHER" id="PTHR30027">
    <property type="entry name" value="RIBOSOMAL RNA SMALL SUBUNIT METHYLTRANSFERASE E"/>
    <property type="match status" value="1"/>
</dbReference>
<dbReference type="Pfam" id="PF20260">
    <property type="entry name" value="PUA_4"/>
    <property type="match status" value="1"/>
</dbReference>
<dbReference type="Proteomes" id="UP000554144">
    <property type="component" value="Unassembled WGS sequence"/>
</dbReference>
<keyword evidence="5 12" id="KW-0963">Cytoplasm</keyword>
<comment type="caution">
    <text evidence="15">The sequence shown here is derived from an EMBL/GenBank/DDBJ whole genome shotgun (WGS) entry which is preliminary data.</text>
</comment>
<gene>
    <name evidence="15" type="ORF">H0A62_06740</name>
</gene>
<keyword evidence="8 12" id="KW-0808">Transferase</keyword>
<comment type="function">
    <text evidence="10 12">Specifically methylates the N3 position of the uracil ring of uridine 1498 (m3U1498) in 16S rRNA. Acts on the fully assembled 30S ribosomal subunit.</text>
</comment>